<name>A0A2A7MGH2_9CLOT</name>
<dbReference type="Gene3D" id="3.10.620.30">
    <property type="match status" value="1"/>
</dbReference>
<dbReference type="InterPro" id="IPR002931">
    <property type="entry name" value="Transglutaminase-like"/>
</dbReference>
<dbReference type="AlphaFoldDB" id="A0A2A7MGH2"/>
<dbReference type="Proteomes" id="UP000220840">
    <property type="component" value="Unassembled WGS sequence"/>
</dbReference>
<dbReference type="SUPFAM" id="SSF54001">
    <property type="entry name" value="Cysteine proteinases"/>
    <property type="match status" value="1"/>
</dbReference>
<dbReference type="OrthoDB" id="1817605at2"/>
<proteinExistence type="predicted"/>
<feature type="transmembrane region" description="Helical" evidence="1">
    <location>
        <begin position="6"/>
        <end position="27"/>
    </location>
</feature>
<accession>A0A2A7MGH2</accession>
<comment type="caution">
    <text evidence="3">The sequence shown here is derived from an EMBL/GenBank/DDBJ whole genome shotgun (WGS) entry which is preliminary data.</text>
</comment>
<dbReference type="SMART" id="SM00460">
    <property type="entry name" value="TGc"/>
    <property type="match status" value="1"/>
</dbReference>
<keyword evidence="1" id="KW-0472">Membrane</keyword>
<sequence>MNKKNILLKFIALVVILLIPAIMKIFFHEKNTVTLLLNNFSRDNEKVSYVEDKRLDTPNVIYNGTTVEDGIRSNSIIEKKAKKVTESATNDREKARDLYVWIGSNIEYDNNKAEKVLNSNDETVESGAIYAFRDRSGICFDYACLYVAMARSVDLKVRLVIGEAYDGSKYVSHAWNQVYLSDEKKWINVDTTFYNGGNYFDSENFDKHINKEIIGEW</sequence>
<keyword evidence="4" id="KW-1185">Reference proteome</keyword>
<dbReference type="InterPro" id="IPR038765">
    <property type="entry name" value="Papain-like_cys_pep_sf"/>
</dbReference>
<protein>
    <submittedName>
        <fullName evidence="3">Transglutaminase</fullName>
    </submittedName>
</protein>
<dbReference type="PANTHER" id="PTHR33490">
    <property type="entry name" value="BLR5614 PROTEIN-RELATED"/>
    <property type="match status" value="1"/>
</dbReference>
<dbReference type="RefSeq" id="WP_058294840.1">
    <property type="nucleotide sequence ID" value="NZ_CAMRXG010000070.1"/>
</dbReference>
<dbReference type="PANTHER" id="PTHR33490:SF3">
    <property type="entry name" value="CONSERVED INTEGRAL MEMBRANE PROTEIN"/>
    <property type="match status" value="1"/>
</dbReference>
<dbReference type="STRING" id="137838.GCA_001458595_02019"/>
<feature type="domain" description="Transglutaminase-like" evidence="2">
    <location>
        <begin position="131"/>
        <end position="193"/>
    </location>
</feature>
<reference evidence="3 4" key="1">
    <citation type="submission" date="2017-10" db="EMBL/GenBank/DDBJ databases">
        <title>Effective Description of Clostridium neonatale sp. nov. linked to necrotizing enterocolitis in neonates and a clarification of species assignable to the genus Clostridium (Prazmowski 1880) emend. Lawson and Rainey 2016.</title>
        <authorList>
            <person name="Bernard K."/>
            <person name="Burdz T."/>
            <person name="Wiebe D."/>
            <person name="Balcewich B."/>
            <person name="Alfa M."/>
            <person name="Bernier A.-M."/>
        </authorList>
    </citation>
    <scope>NUCLEOTIDE SEQUENCE [LARGE SCALE GENOMIC DNA]</scope>
    <source>
        <strain evidence="3 4">LCDC99A005</strain>
    </source>
</reference>
<keyword evidence="1" id="KW-1133">Transmembrane helix</keyword>
<dbReference type="Pfam" id="PF01841">
    <property type="entry name" value="Transglut_core"/>
    <property type="match status" value="1"/>
</dbReference>
<evidence type="ECO:0000313" key="4">
    <source>
        <dbReference type="Proteomes" id="UP000220840"/>
    </source>
</evidence>
<keyword evidence="1" id="KW-0812">Transmembrane</keyword>
<evidence type="ECO:0000256" key="1">
    <source>
        <dbReference type="SAM" id="Phobius"/>
    </source>
</evidence>
<evidence type="ECO:0000259" key="2">
    <source>
        <dbReference type="SMART" id="SM00460"/>
    </source>
</evidence>
<organism evidence="3 4">
    <name type="scientific">Clostridium neonatale</name>
    <dbReference type="NCBI Taxonomy" id="137838"/>
    <lineage>
        <taxon>Bacteria</taxon>
        <taxon>Bacillati</taxon>
        <taxon>Bacillota</taxon>
        <taxon>Clostridia</taxon>
        <taxon>Eubacteriales</taxon>
        <taxon>Clostridiaceae</taxon>
        <taxon>Clostridium</taxon>
    </lineage>
</organism>
<dbReference type="EMBL" id="PDCJ01000001">
    <property type="protein sequence ID" value="PEG30670.1"/>
    <property type="molecule type" value="Genomic_DNA"/>
</dbReference>
<gene>
    <name evidence="3" type="ORF">CQ394_02805</name>
</gene>
<evidence type="ECO:0000313" key="3">
    <source>
        <dbReference type="EMBL" id="PEG30670.1"/>
    </source>
</evidence>